<evidence type="ECO:0000259" key="2">
    <source>
        <dbReference type="Pfam" id="PF18545"/>
    </source>
</evidence>
<keyword evidence="4" id="KW-1185">Reference proteome</keyword>
<proteinExistence type="predicted"/>
<dbReference type="Proteomes" id="UP000663586">
    <property type="component" value="Chromosome"/>
</dbReference>
<sequence>MSKTWNGCRLQSLEFSRQSQSYRARYDRETCSADMAVVSSLSSVLDVDPIELEPIQYSVDTDALNDVVDHADDDTNVSFEFEGYEISVSTDGIVDLTPPDEGPAADIAEGIN</sequence>
<name>A0A897MMF5_9EURY</name>
<evidence type="ECO:0000313" key="3">
    <source>
        <dbReference type="EMBL" id="QSG01767.1"/>
    </source>
</evidence>
<reference evidence="3" key="1">
    <citation type="submission" date="2020-11" db="EMBL/GenBank/DDBJ databases">
        <title>Carbohydrate-dependent, anaerobic sulfur respiration: A novel catabolism in halophilic archaea.</title>
        <authorList>
            <person name="Sorokin D.Y."/>
            <person name="Messina E."/>
            <person name="Smedile F."/>
            <person name="La Cono V."/>
            <person name="Hallsworth J.E."/>
            <person name="Yakimov M.M."/>
        </authorList>
    </citation>
    <scope>NUCLEOTIDE SEQUENCE</scope>
    <source>
        <strain evidence="3">AArc-S</strain>
    </source>
</reference>
<evidence type="ECO:0000313" key="4">
    <source>
        <dbReference type="Proteomes" id="UP000663586"/>
    </source>
</evidence>
<dbReference type="GeneID" id="70683920"/>
<organism evidence="3 4">
    <name type="scientific">Natranaeroarchaeum sulfidigenes</name>
    <dbReference type="NCBI Taxonomy" id="2784880"/>
    <lineage>
        <taxon>Archaea</taxon>
        <taxon>Methanobacteriati</taxon>
        <taxon>Methanobacteriota</taxon>
        <taxon>Stenosarchaea group</taxon>
        <taxon>Halobacteria</taxon>
        <taxon>Halobacteriales</taxon>
        <taxon>Natronoarchaeaceae</taxon>
        <taxon>Natranaeroarchaeum</taxon>
    </lineage>
</organism>
<dbReference type="InterPro" id="IPR040624">
    <property type="entry name" value="HalOD1"/>
</dbReference>
<feature type="domain" description="Halobacterial output" evidence="2">
    <location>
        <begin position="32"/>
        <end position="98"/>
    </location>
</feature>
<dbReference type="Pfam" id="PF18545">
    <property type="entry name" value="HalOD1"/>
    <property type="match status" value="1"/>
</dbReference>
<dbReference type="RefSeq" id="WP_238478877.1">
    <property type="nucleotide sequence ID" value="NZ_CP064786.1"/>
</dbReference>
<evidence type="ECO:0000256" key="1">
    <source>
        <dbReference type="SAM" id="MobiDB-lite"/>
    </source>
</evidence>
<dbReference type="KEGG" id="hara:AArcS_0539"/>
<dbReference type="AlphaFoldDB" id="A0A897MMF5"/>
<feature type="region of interest" description="Disordered" evidence="1">
    <location>
        <begin position="92"/>
        <end position="112"/>
    </location>
</feature>
<gene>
    <name evidence="3" type="ORF">AArcS_0539</name>
</gene>
<accession>A0A897MMF5</accession>
<protein>
    <recommendedName>
        <fullName evidence="2">Halobacterial output domain-containing protein</fullName>
    </recommendedName>
</protein>
<dbReference type="EMBL" id="CP064786">
    <property type="protein sequence ID" value="QSG01767.1"/>
    <property type="molecule type" value="Genomic_DNA"/>
</dbReference>